<dbReference type="GO" id="GO:0031419">
    <property type="term" value="F:cobalamin binding"/>
    <property type="evidence" value="ECO:0007669"/>
    <property type="project" value="InterPro"/>
</dbReference>
<dbReference type="PANTHER" id="PTHR48101">
    <property type="entry name" value="METHYLMALONYL-COA MUTASE, MITOCHONDRIAL-RELATED"/>
    <property type="match status" value="1"/>
</dbReference>
<dbReference type="Gene3D" id="3.20.20.240">
    <property type="entry name" value="Methylmalonyl-CoA mutase"/>
    <property type="match status" value="1"/>
</dbReference>
<dbReference type="KEGG" id="spir:CWM47_24695"/>
<accession>A0A2K8Z4D7</accession>
<dbReference type="OrthoDB" id="9762378at2"/>
<name>A0A2K8Z4D7_9BACT</name>
<dbReference type="InterPro" id="IPR016176">
    <property type="entry name" value="Cbl-dep_enz_cat"/>
</dbReference>
<dbReference type="Pfam" id="PF01642">
    <property type="entry name" value="MM_CoA_mutase"/>
    <property type="match status" value="1"/>
</dbReference>
<dbReference type="InterPro" id="IPR006099">
    <property type="entry name" value="MeMalonylCoA_mutase_a/b_cat"/>
</dbReference>
<proteinExistence type="predicted"/>
<evidence type="ECO:0000259" key="1">
    <source>
        <dbReference type="Pfam" id="PF01642"/>
    </source>
</evidence>
<dbReference type="SUPFAM" id="SSF51703">
    <property type="entry name" value="Cobalamin (vitamin B12)-dependent enzymes"/>
    <property type="match status" value="1"/>
</dbReference>
<protein>
    <submittedName>
        <fullName evidence="2">Methylmalonyl-CoA mutase</fullName>
    </submittedName>
</protein>
<feature type="domain" description="Methylmalonyl-CoA mutase alpha/beta chain catalytic" evidence="1">
    <location>
        <begin position="183"/>
        <end position="437"/>
    </location>
</feature>
<gene>
    <name evidence="2" type="ORF">CWM47_24695</name>
</gene>
<keyword evidence="3" id="KW-1185">Reference proteome</keyword>
<dbReference type="AlphaFoldDB" id="A0A2K8Z4D7"/>
<sequence>MASFFLPLFPETDKSAWLMQVQKEYKPAQAGEDEYESLRWHTEEGFTLEPYYTANDLTEGPVTTRSLETIQAVQKHSPGWLNAPEWIVSDEKSDNSSLRDVLTRGADALVLSLSTQTGRHGEKLSRLLNNIKLSENPVFFRLSDDTATDFIQTLKTIAPYKLKGGLLMVAGKSTAEATRLTVDSPQFRTICVSSHVFHNAGATATQELAFTLASLADTYDQLTDSGLTIEQLVPKTILSVSVGTSYFMEIAKLRALRVLLSRLVAAYQSSSLAFFIHCQTSTFYDAKATPNTNLLRATTEAMAAVIGGCDALTVHPYDSVLGTPATGDNDMSDKGFSARIARNVSVLLKEESYLDKVADPSAGSYYIENLTYSLVEAAWTLFLTVENQGGFAKAVASRFVQTEIERAYQAKVDAVRNGKVLVGVTKFRFDEPSTQTYNPLTDQTGLLPDRRLAAVFE</sequence>
<dbReference type="EMBL" id="CP025096">
    <property type="protein sequence ID" value="AUD04756.1"/>
    <property type="molecule type" value="Genomic_DNA"/>
</dbReference>
<evidence type="ECO:0000313" key="2">
    <source>
        <dbReference type="EMBL" id="AUD04756.1"/>
    </source>
</evidence>
<dbReference type="PANTHER" id="PTHR48101:SF1">
    <property type="entry name" value="METHYLMALONYL-COA MUTASE, LARGE SUBUNIT"/>
    <property type="match status" value="1"/>
</dbReference>
<organism evidence="2 3">
    <name type="scientific">Spirosoma pollinicola</name>
    <dbReference type="NCBI Taxonomy" id="2057025"/>
    <lineage>
        <taxon>Bacteria</taxon>
        <taxon>Pseudomonadati</taxon>
        <taxon>Bacteroidota</taxon>
        <taxon>Cytophagia</taxon>
        <taxon>Cytophagales</taxon>
        <taxon>Cytophagaceae</taxon>
        <taxon>Spirosoma</taxon>
    </lineage>
</organism>
<evidence type="ECO:0000313" key="3">
    <source>
        <dbReference type="Proteomes" id="UP000232883"/>
    </source>
</evidence>
<dbReference type="GO" id="GO:0016866">
    <property type="term" value="F:intramolecular transferase activity"/>
    <property type="evidence" value="ECO:0007669"/>
    <property type="project" value="InterPro"/>
</dbReference>
<dbReference type="Proteomes" id="UP000232883">
    <property type="component" value="Chromosome"/>
</dbReference>
<reference evidence="2 3" key="1">
    <citation type="submission" date="2017-11" db="EMBL/GenBank/DDBJ databases">
        <title>Taxonomic description and genome sequences of Spirosoma HA7 sp. nov., isolated from pollen microhabitat of Corylus avellana.</title>
        <authorList>
            <person name="Ambika Manirajan B."/>
            <person name="Suarez C."/>
            <person name="Ratering S."/>
            <person name="Geissler-Plaum R."/>
            <person name="Cardinale M."/>
            <person name="Sylvia S."/>
        </authorList>
    </citation>
    <scope>NUCLEOTIDE SEQUENCE [LARGE SCALE GENOMIC DNA]</scope>
    <source>
        <strain evidence="2 3">HA7</strain>
    </source>
</reference>